<reference evidence="6" key="1">
    <citation type="journal article" date="2023" name="Plant Biotechnol. J.">
        <title>Chromosome-level wild Hevea brasiliensis genome provides new tools for genomic-assisted breeding and valuable loci to elevate rubber yield.</title>
        <authorList>
            <person name="Cheng H."/>
            <person name="Song X."/>
            <person name="Hu Y."/>
            <person name="Wu T."/>
            <person name="Yang Q."/>
            <person name="An Z."/>
            <person name="Feng S."/>
            <person name="Deng Z."/>
            <person name="Wu W."/>
            <person name="Zeng X."/>
            <person name="Tu M."/>
            <person name="Wang X."/>
            <person name="Huang H."/>
        </authorList>
    </citation>
    <scope>NUCLEOTIDE SEQUENCE</scope>
    <source>
        <strain evidence="6">MT/VB/25A 57/8</strain>
    </source>
</reference>
<keyword evidence="7" id="KW-1185">Reference proteome</keyword>
<dbReference type="InterPro" id="IPR026992">
    <property type="entry name" value="DIOX_N"/>
</dbReference>
<evidence type="ECO:0000259" key="5">
    <source>
        <dbReference type="Pfam" id="PF14226"/>
    </source>
</evidence>
<dbReference type="Pfam" id="PF03171">
    <property type="entry name" value="2OG-FeII_Oxy"/>
    <property type="match status" value="1"/>
</dbReference>
<evidence type="ECO:0000256" key="1">
    <source>
        <dbReference type="ARBA" id="ARBA00022723"/>
    </source>
</evidence>
<keyword evidence="1" id="KW-0479">Metal-binding</keyword>
<gene>
    <name evidence="6" type="ORF">P3X46_025758</name>
</gene>
<dbReference type="InterPro" id="IPR027443">
    <property type="entry name" value="IPNS-like_sf"/>
</dbReference>
<dbReference type="PANTHER" id="PTHR34945:SF2">
    <property type="entry name" value="2-OXOGLUTARATE (2OG) AND FE(II)-DEPENDENT OXYGENASE SUPERFAMILY PROTEIN"/>
    <property type="match status" value="1"/>
</dbReference>
<keyword evidence="2" id="KW-0408">Iron</keyword>
<evidence type="ECO:0008006" key="8">
    <source>
        <dbReference type="Google" id="ProtNLM"/>
    </source>
</evidence>
<comment type="caution">
    <text evidence="6">The sequence shown here is derived from an EMBL/GenBank/DDBJ whole genome shotgun (WGS) entry which is preliminary data.</text>
</comment>
<protein>
    <recommendedName>
        <fullName evidence="8">Non-haem dioxygenase N-terminal domain-containing protein</fullName>
    </recommendedName>
</protein>
<dbReference type="InterPro" id="IPR044861">
    <property type="entry name" value="IPNS-like_FE2OG_OXY"/>
</dbReference>
<evidence type="ECO:0000256" key="2">
    <source>
        <dbReference type="ARBA" id="ARBA00023004"/>
    </source>
</evidence>
<feature type="domain" description="Non-haem dioxygenase N-terminal" evidence="5">
    <location>
        <begin position="81"/>
        <end position="134"/>
    </location>
</feature>
<evidence type="ECO:0000313" key="7">
    <source>
        <dbReference type="Proteomes" id="UP001174677"/>
    </source>
</evidence>
<evidence type="ECO:0000313" key="6">
    <source>
        <dbReference type="EMBL" id="KAJ9160349.1"/>
    </source>
</evidence>
<feature type="region of interest" description="Disordered" evidence="3">
    <location>
        <begin position="1"/>
        <end position="38"/>
    </location>
</feature>
<feature type="region of interest" description="Disordered" evidence="3">
    <location>
        <begin position="321"/>
        <end position="346"/>
    </location>
</feature>
<feature type="domain" description="Isopenicillin N synthase-like Fe(2+) 2OG dioxygenase" evidence="4">
    <location>
        <begin position="241"/>
        <end position="278"/>
    </location>
</feature>
<dbReference type="Gene3D" id="2.60.120.330">
    <property type="entry name" value="B-lactam Antibiotic, Isopenicillin N Synthase, Chain"/>
    <property type="match status" value="1"/>
</dbReference>
<organism evidence="6 7">
    <name type="scientific">Hevea brasiliensis</name>
    <name type="common">Para rubber tree</name>
    <name type="synonym">Siphonia brasiliensis</name>
    <dbReference type="NCBI Taxonomy" id="3981"/>
    <lineage>
        <taxon>Eukaryota</taxon>
        <taxon>Viridiplantae</taxon>
        <taxon>Streptophyta</taxon>
        <taxon>Embryophyta</taxon>
        <taxon>Tracheophyta</taxon>
        <taxon>Spermatophyta</taxon>
        <taxon>Magnoliopsida</taxon>
        <taxon>eudicotyledons</taxon>
        <taxon>Gunneridae</taxon>
        <taxon>Pentapetalae</taxon>
        <taxon>rosids</taxon>
        <taxon>fabids</taxon>
        <taxon>Malpighiales</taxon>
        <taxon>Euphorbiaceae</taxon>
        <taxon>Crotonoideae</taxon>
        <taxon>Micrandreae</taxon>
        <taxon>Hevea</taxon>
    </lineage>
</organism>
<feature type="compositionally biased region" description="Low complexity" evidence="3">
    <location>
        <begin position="28"/>
        <end position="38"/>
    </location>
</feature>
<evidence type="ECO:0000256" key="3">
    <source>
        <dbReference type="SAM" id="MobiDB-lite"/>
    </source>
</evidence>
<dbReference type="EMBL" id="JARPOI010000014">
    <property type="protein sequence ID" value="KAJ9160349.1"/>
    <property type="molecule type" value="Genomic_DNA"/>
</dbReference>
<feature type="compositionally biased region" description="Acidic residues" evidence="3">
    <location>
        <begin position="329"/>
        <end position="338"/>
    </location>
</feature>
<evidence type="ECO:0000259" key="4">
    <source>
        <dbReference type="Pfam" id="PF03171"/>
    </source>
</evidence>
<dbReference type="PANTHER" id="PTHR34945">
    <property type="entry name" value="2-OXOGLUTARATE (2OG) AND FE(II)-DEPENDENT OXYGENASE SUPERFAMILY PROTEIN"/>
    <property type="match status" value="1"/>
</dbReference>
<accession>A0ABQ9L9Z1</accession>
<sequence length="378" mass="41813">MSSSAGKQHHRLPNLYNATSAPPPTPSSQPNTHYHHATSAAAAVDSLSRLLHRLPAPTLSLPTRSSSSPITSPPLISLADPNTTDLLLSASCQLGFFQLTDHGIPSHLANSSESESLSLFDLTRDQKESYFPKNWPLGFDDDEVGNGESFWLDSACSTESTELNLSSLPELTHALEKLGLEIVEMLSRIVGFENPLKEDPTQICSLMLVHEGSCGDKPAISGGFYPYVVGLQYQFRSQKYSLLADSGWVTVQPHVESVMVTIGDIAQVWSNGKLKKVRGRPMASSFTGKGNNSSFISMTLLVTLPIESTVSPLLPKPIVTEENAKESEVREEEEEEEENHGSKEERMFSSFSFEDYAWRVYHEPLLFKDPLDKYRIIR</sequence>
<dbReference type="SUPFAM" id="SSF51197">
    <property type="entry name" value="Clavaminate synthase-like"/>
    <property type="match status" value="1"/>
</dbReference>
<dbReference type="Proteomes" id="UP001174677">
    <property type="component" value="Chromosome 14"/>
</dbReference>
<dbReference type="Pfam" id="PF14226">
    <property type="entry name" value="DIOX_N"/>
    <property type="match status" value="1"/>
</dbReference>
<proteinExistence type="predicted"/>
<name>A0ABQ9L9Z1_HEVBR</name>